<feature type="region of interest" description="Disordered" evidence="1">
    <location>
        <begin position="72"/>
        <end position="93"/>
    </location>
</feature>
<gene>
    <name evidence="2" type="ORF">JQ619_29795</name>
</gene>
<evidence type="ECO:0000313" key="3">
    <source>
        <dbReference type="Proteomes" id="UP001314635"/>
    </source>
</evidence>
<organism evidence="2 3">
    <name type="scientific">Bradyrhizobium denitrificans</name>
    <dbReference type="NCBI Taxonomy" id="2734912"/>
    <lineage>
        <taxon>Bacteria</taxon>
        <taxon>Pseudomonadati</taxon>
        <taxon>Pseudomonadota</taxon>
        <taxon>Alphaproteobacteria</taxon>
        <taxon>Hyphomicrobiales</taxon>
        <taxon>Nitrobacteraceae</taxon>
        <taxon>Bradyrhizobium</taxon>
    </lineage>
</organism>
<protein>
    <submittedName>
        <fullName evidence="2">Uncharacterized protein</fullName>
    </submittedName>
</protein>
<name>A0ABS5GF31_9BRAD</name>
<evidence type="ECO:0000256" key="1">
    <source>
        <dbReference type="SAM" id="MobiDB-lite"/>
    </source>
</evidence>
<sequence length="93" mass="10388">MATREKRLAQFDGSGEPPPGQSVEVLCEDHSGTYQLPFPCFYIDGKWHNKESGGALEATVIGWRFPRTRFDDRSGRRSQPAFAAMRTSSASSY</sequence>
<feature type="region of interest" description="Disordered" evidence="1">
    <location>
        <begin position="1"/>
        <end position="22"/>
    </location>
</feature>
<dbReference type="EMBL" id="JAFCLK010000035">
    <property type="protein sequence ID" value="MBR1139957.1"/>
    <property type="molecule type" value="Genomic_DNA"/>
</dbReference>
<comment type="caution">
    <text evidence="2">The sequence shown here is derived from an EMBL/GenBank/DDBJ whole genome shotgun (WGS) entry which is preliminary data.</text>
</comment>
<proteinExistence type="predicted"/>
<dbReference type="RefSeq" id="WP_012046144.1">
    <property type="nucleotide sequence ID" value="NZ_JABFDP010000032.1"/>
</dbReference>
<reference evidence="3" key="1">
    <citation type="journal article" date="2021" name="ISME J.">
        <title>Evolutionary origin and ecological implication of a unique nif island in free-living Bradyrhizobium lineages.</title>
        <authorList>
            <person name="Tao J."/>
        </authorList>
    </citation>
    <scope>NUCLEOTIDE SEQUENCE [LARGE SCALE GENOMIC DNA]</scope>
    <source>
        <strain evidence="3">SZCCT0094</strain>
    </source>
</reference>
<evidence type="ECO:0000313" key="2">
    <source>
        <dbReference type="EMBL" id="MBR1139957.1"/>
    </source>
</evidence>
<keyword evidence="3" id="KW-1185">Reference proteome</keyword>
<accession>A0ABS5GF31</accession>
<dbReference type="Proteomes" id="UP001314635">
    <property type="component" value="Unassembled WGS sequence"/>
</dbReference>